<evidence type="ECO:0000259" key="4">
    <source>
        <dbReference type="PROSITE" id="PS50837"/>
    </source>
</evidence>
<reference evidence="5 6" key="1">
    <citation type="submission" date="2018-05" db="EMBL/GenBank/DDBJ databases">
        <title>Whole genome sequencing for identification of molecular markers to develop diagnostic detection tools for the regulated plant pathogen Lachnellula willkommii.</title>
        <authorList>
            <person name="Giroux E."/>
            <person name="Bilodeau G."/>
        </authorList>
    </citation>
    <scope>NUCLEOTIDE SEQUENCE [LARGE SCALE GENOMIC DNA]</scope>
    <source>
        <strain evidence="5 6">CBS 203.66</strain>
    </source>
</reference>
<feature type="region of interest" description="Disordered" evidence="2">
    <location>
        <begin position="160"/>
        <end position="188"/>
    </location>
</feature>
<protein>
    <submittedName>
        <fullName evidence="5">Vegetative incompatibility protein HET-E-1</fullName>
    </submittedName>
</protein>
<keyword evidence="1" id="KW-0677">Repeat</keyword>
<feature type="chain" id="PRO_5035807269" evidence="3">
    <location>
        <begin position="23"/>
        <end position="760"/>
    </location>
</feature>
<feature type="signal peptide" evidence="3">
    <location>
        <begin position="1"/>
        <end position="22"/>
    </location>
</feature>
<dbReference type="PROSITE" id="PS50837">
    <property type="entry name" value="NACHT"/>
    <property type="match status" value="1"/>
</dbReference>
<evidence type="ECO:0000256" key="1">
    <source>
        <dbReference type="ARBA" id="ARBA00022737"/>
    </source>
</evidence>
<dbReference type="FunFam" id="3.40.50.300:FF:001638">
    <property type="entry name" value="NACHT and WD40 domain protein"/>
    <property type="match status" value="1"/>
</dbReference>
<dbReference type="EMBL" id="QGMF01001317">
    <property type="protein sequence ID" value="TVY12772.1"/>
    <property type="molecule type" value="Genomic_DNA"/>
</dbReference>
<feature type="region of interest" description="Disordered" evidence="2">
    <location>
        <begin position="211"/>
        <end position="233"/>
    </location>
</feature>
<dbReference type="PANTHER" id="PTHR10039:SF17">
    <property type="entry name" value="FUNGAL STAND N-TERMINAL GOODBYE DOMAIN-CONTAINING PROTEIN-RELATED"/>
    <property type="match status" value="1"/>
</dbReference>
<name>A0A8T9B2T4_9HELO</name>
<proteinExistence type="predicted"/>
<dbReference type="InterPro" id="IPR027417">
    <property type="entry name" value="P-loop_NTPase"/>
</dbReference>
<dbReference type="InterPro" id="IPR031352">
    <property type="entry name" value="SesA"/>
</dbReference>
<dbReference type="Gene3D" id="3.40.50.300">
    <property type="entry name" value="P-loop containing nucleotide triphosphate hydrolases"/>
    <property type="match status" value="1"/>
</dbReference>
<comment type="caution">
    <text evidence="5">The sequence shown here is derived from an EMBL/GenBank/DDBJ whole genome shotgun (WGS) entry which is preliminary data.</text>
</comment>
<dbReference type="Pfam" id="PF17107">
    <property type="entry name" value="SesA"/>
    <property type="match status" value="1"/>
</dbReference>
<feature type="domain" description="NACHT" evidence="4">
    <location>
        <begin position="274"/>
        <end position="436"/>
    </location>
</feature>
<dbReference type="SUPFAM" id="SSF52540">
    <property type="entry name" value="P-loop containing nucleoside triphosphate hydrolases"/>
    <property type="match status" value="1"/>
</dbReference>
<evidence type="ECO:0000256" key="2">
    <source>
        <dbReference type="SAM" id="MobiDB-lite"/>
    </source>
</evidence>
<evidence type="ECO:0000256" key="3">
    <source>
        <dbReference type="SAM" id="SignalP"/>
    </source>
</evidence>
<dbReference type="Pfam" id="PF24883">
    <property type="entry name" value="NPHP3_N"/>
    <property type="match status" value="1"/>
</dbReference>
<dbReference type="InterPro" id="IPR056884">
    <property type="entry name" value="NPHP3-like_N"/>
</dbReference>
<dbReference type="OrthoDB" id="674604at2759"/>
<dbReference type="PANTHER" id="PTHR10039">
    <property type="entry name" value="AMELOGENIN"/>
    <property type="match status" value="1"/>
</dbReference>
<dbReference type="Proteomes" id="UP000469559">
    <property type="component" value="Unassembled WGS sequence"/>
</dbReference>
<organism evidence="5 6">
    <name type="scientific">Lachnellula arida</name>
    <dbReference type="NCBI Taxonomy" id="1316785"/>
    <lineage>
        <taxon>Eukaryota</taxon>
        <taxon>Fungi</taxon>
        <taxon>Dikarya</taxon>
        <taxon>Ascomycota</taxon>
        <taxon>Pezizomycotina</taxon>
        <taxon>Leotiomycetes</taxon>
        <taxon>Helotiales</taxon>
        <taxon>Lachnaceae</taxon>
        <taxon>Lachnellula</taxon>
    </lineage>
</organism>
<evidence type="ECO:0000313" key="6">
    <source>
        <dbReference type="Proteomes" id="UP000469559"/>
    </source>
</evidence>
<gene>
    <name evidence="5" type="primary">HET-E1_17</name>
    <name evidence="5" type="ORF">LARI1_G009304</name>
</gene>
<keyword evidence="3" id="KW-0732">Signal</keyword>
<evidence type="ECO:0000313" key="5">
    <source>
        <dbReference type="EMBL" id="TVY12772.1"/>
    </source>
</evidence>
<keyword evidence="6" id="KW-1185">Reference proteome</keyword>
<accession>A0A8T9B2T4</accession>
<feature type="compositionally biased region" description="Polar residues" evidence="2">
    <location>
        <begin position="217"/>
        <end position="227"/>
    </location>
</feature>
<dbReference type="InterPro" id="IPR007111">
    <property type="entry name" value="NACHT_NTPase"/>
</dbReference>
<sequence>MSGAEAAFVVGLISSVISIIEATKTVYDAAKDAKGQPEAFRQVAARLPLVTAILHKAKERTQTLDETAQEALEPTLESCKTKAEKLEKMFRKVVRTDDDKWYDRYKKAVGTLGKQGRVEGLMEGILKDIQVLACERLMGTATDSQMKEIEAAIKQMEDMPSSLPKETGGGVHQEHSGSGDNIGATGGATLNLHKGTGDLYHNVISGGATFGDHHNQQHLSNPQTQKCLQDLRITDPREDKKRIEGTKGGLLEDSYRWILENSEFQRWHNDKQSRLLWIRGDPGKGKTMLLCGIINKLETAAASASSASASSSYLLSYFFCQATDSRINSATAVLRGLIYLLANRQRDILKHVQGKYDDAGKELFVDTNAWFALSEIFTNILQDPGLDSAYLIIDALDECVTGLPQLLQFINETSPVCPRVKWIISSRNWPNIEEQLNISDQKVQLRLELNKDSIAAAVSTYIEHKVGDLAKRKKYNPTLENSVRDYLSLNADATFLWVALVLRELEMIDRRNTLTRVGAFPPGLSPLYRQMMDQVSKSDDADLCKRILSIVAVVYRPIALRELVSLDDALNEPDNLDNFAEEIEDLEQTVGQCGSFLTIREGTIYFVHQSAKDFLLQENTSRELFPSGKAEVHYTIFSRSLEVMSRTLRRDIYGLQAPSFPIKKVEPPVLDPLAAVQYPCLYWVDHLLDCDAGGNTRNNLKDNGSVHSFLRQNYLYWLEALSLMRSFSSGIAMIKKLENRLKIYMGSSMMQAGSLDISNH</sequence>
<dbReference type="AlphaFoldDB" id="A0A8T9B2T4"/>